<evidence type="ECO:0000256" key="4">
    <source>
        <dbReference type="ARBA" id="ARBA00022630"/>
    </source>
</evidence>
<keyword evidence="7 15" id="KW-0548">Nucleotidyltransferase</keyword>
<evidence type="ECO:0000256" key="8">
    <source>
        <dbReference type="ARBA" id="ARBA00022741"/>
    </source>
</evidence>
<comment type="pathway">
    <text evidence="3 15">Cofactor biosynthesis; FMN biosynthesis; FMN from riboflavin (ATP route): step 1/1.</text>
</comment>
<evidence type="ECO:0000256" key="9">
    <source>
        <dbReference type="ARBA" id="ARBA00022777"/>
    </source>
</evidence>
<comment type="catalytic activity">
    <reaction evidence="14 15">
        <text>FMN + ATP + H(+) = FAD + diphosphate</text>
        <dbReference type="Rhea" id="RHEA:17237"/>
        <dbReference type="ChEBI" id="CHEBI:15378"/>
        <dbReference type="ChEBI" id="CHEBI:30616"/>
        <dbReference type="ChEBI" id="CHEBI:33019"/>
        <dbReference type="ChEBI" id="CHEBI:57692"/>
        <dbReference type="ChEBI" id="CHEBI:58210"/>
        <dbReference type="EC" id="2.7.7.2"/>
    </reaction>
</comment>
<dbReference type="NCBIfam" id="NF004162">
    <property type="entry name" value="PRK05627.1-5"/>
    <property type="match status" value="1"/>
</dbReference>
<comment type="similarity">
    <text evidence="15">Belongs to the ribF family.</text>
</comment>
<protein>
    <recommendedName>
        <fullName evidence="15">Riboflavin biosynthesis protein</fullName>
    </recommendedName>
    <domain>
        <recommendedName>
            <fullName evidence="15">Riboflavin kinase</fullName>
            <ecNumber evidence="15">2.7.1.26</ecNumber>
        </recommendedName>
        <alternativeName>
            <fullName evidence="15">Flavokinase</fullName>
        </alternativeName>
    </domain>
    <domain>
        <recommendedName>
            <fullName evidence="15">FMN adenylyltransferase</fullName>
            <ecNumber evidence="15">2.7.7.2</ecNumber>
        </recommendedName>
        <alternativeName>
            <fullName evidence="15">FAD pyrophosphorylase</fullName>
        </alternativeName>
        <alternativeName>
            <fullName evidence="15">FAD synthase</fullName>
        </alternativeName>
    </domain>
</protein>
<evidence type="ECO:0000256" key="13">
    <source>
        <dbReference type="ARBA" id="ARBA00047880"/>
    </source>
</evidence>
<dbReference type="EMBL" id="AP024702">
    <property type="protein sequence ID" value="BCX49401.1"/>
    <property type="molecule type" value="Genomic_DNA"/>
</dbReference>
<evidence type="ECO:0000256" key="3">
    <source>
        <dbReference type="ARBA" id="ARBA00005201"/>
    </source>
</evidence>
<dbReference type="PIRSF" id="PIRSF004491">
    <property type="entry name" value="FAD_Synth"/>
    <property type="match status" value="1"/>
</dbReference>
<evidence type="ECO:0000256" key="1">
    <source>
        <dbReference type="ARBA" id="ARBA00002121"/>
    </source>
</evidence>
<dbReference type="SUPFAM" id="SSF82114">
    <property type="entry name" value="Riboflavin kinase-like"/>
    <property type="match status" value="1"/>
</dbReference>
<keyword evidence="11 15" id="KW-0067">ATP-binding</keyword>
<evidence type="ECO:0000256" key="12">
    <source>
        <dbReference type="ARBA" id="ARBA00023268"/>
    </source>
</evidence>
<comment type="catalytic activity">
    <reaction evidence="13 15">
        <text>riboflavin + ATP = FMN + ADP + H(+)</text>
        <dbReference type="Rhea" id="RHEA:14357"/>
        <dbReference type="ChEBI" id="CHEBI:15378"/>
        <dbReference type="ChEBI" id="CHEBI:30616"/>
        <dbReference type="ChEBI" id="CHEBI:57986"/>
        <dbReference type="ChEBI" id="CHEBI:58210"/>
        <dbReference type="ChEBI" id="CHEBI:456216"/>
        <dbReference type="EC" id="2.7.1.26"/>
    </reaction>
</comment>
<dbReference type="Gene3D" id="2.40.30.30">
    <property type="entry name" value="Riboflavin kinase-like"/>
    <property type="match status" value="1"/>
</dbReference>
<evidence type="ECO:0000313" key="17">
    <source>
        <dbReference type="EMBL" id="BCX49401.1"/>
    </source>
</evidence>
<sequence>MQRLSSISELAALEAPVHLALGVFDGVHLGHQAVIAKAVAAARASGGTAGVLTFDPYPLRVLAPEKAPQRLLASLDHKASILEPLDVDFLLALPFDRRQASVEAEDFVSALVGAGARTICAGEDWRFGHKRSGDSRLLGELAGRLGFRFEAVPPVMMDGERISSTRIRQAIRDGNLDAAAGMLGRPYTVAGTVIEGRKLGRELGFPTANLERGEEQYPPDGVWAVRVSIGGRQLDGVANLGIRPTIDGEDRLLEVHCFDVDADFYGQTMEVEFVRRIRGQEKFGSLEELKQRIGEDRAEAMYILRGAEGV</sequence>
<dbReference type="SMART" id="SM00904">
    <property type="entry name" value="Flavokinase"/>
    <property type="match status" value="1"/>
</dbReference>
<dbReference type="SUPFAM" id="SSF52374">
    <property type="entry name" value="Nucleotidylyl transferase"/>
    <property type="match status" value="1"/>
</dbReference>
<keyword evidence="12" id="KW-0511">Multifunctional enzyme</keyword>
<evidence type="ECO:0000256" key="5">
    <source>
        <dbReference type="ARBA" id="ARBA00022643"/>
    </source>
</evidence>
<comment type="function">
    <text evidence="1">Catalyzes the phosphorylation of riboflavin to FMN followed by the adenylation of FMN to FAD.</text>
</comment>
<dbReference type="CDD" id="cd02064">
    <property type="entry name" value="FAD_synthetase_N"/>
    <property type="match status" value="1"/>
</dbReference>
<dbReference type="PANTHER" id="PTHR22749:SF6">
    <property type="entry name" value="RIBOFLAVIN KINASE"/>
    <property type="match status" value="1"/>
</dbReference>
<evidence type="ECO:0000256" key="10">
    <source>
        <dbReference type="ARBA" id="ARBA00022827"/>
    </source>
</evidence>
<keyword evidence="4 15" id="KW-0285">Flavoprotein</keyword>
<comment type="pathway">
    <text evidence="2 15">Cofactor biosynthesis; FAD biosynthesis; FAD from FMN: step 1/1.</text>
</comment>
<dbReference type="EC" id="2.7.7.2" evidence="15"/>
<dbReference type="InterPro" id="IPR014729">
    <property type="entry name" value="Rossmann-like_a/b/a_fold"/>
</dbReference>
<keyword evidence="8 15" id="KW-0547">Nucleotide-binding</keyword>
<evidence type="ECO:0000256" key="2">
    <source>
        <dbReference type="ARBA" id="ARBA00004726"/>
    </source>
</evidence>
<dbReference type="NCBIfam" id="NF004160">
    <property type="entry name" value="PRK05627.1-3"/>
    <property type="match status" value="1"/>
</dbReference>
<organism evidence="17 18">
    <name type="scientific">Haloferula helveola</name>
    <dbReference type="NCBI Taxonomy" id="490095"/>
    <lineage>
        <taxon>Bacteria</taxon>
        <taxon>Pseudomonadati</taxon>
        <taxon>Verrucomicrobiota</taxon>
        <taxon>Verrucomicrobiia</taxon>
        <taxon>Verrucomicrobiales</taxon>
        <taxon>Verrucomicrobiaceae</taxon>
        <taxon>Haloferula</taxon>
    </lineage>
</organism>
<gene>
    <name evidence="17" type="ORF">HAHE_33090</name>
</gene>
<keyword evidence="6 15" id="KW-0808">Transferase</keyword>
<dbReference type="Gene3D" id="3.40.50.620">
    <property type="entry name" value="HUPs"/>
    <property type="match status" value="1"/>
</dbReference>
<evidence type="ECO:0000256" key="11">
    <source>
        <dbReference type="ARBA" id="ARBA00022840"/>
    </source>
</evidence>
<evidence type="ECO:0000256" key="15">
    <source>
        <dbReference type="PIRNR" id="PIRNR004491"/>
    </source>
</evidence>
<keyword evidence="18" id="KW-1185">Reference proteome</keyword>
<dbReference type="InterPro" id="IPR023468">
    <property type="entry name" value="Riboflavin_kinase"/>
</dbReference>
<dbReference type="NCBIfam" id="TIGR00083">
    <property type="entry name" value="ribF"/>
    <property type="match status" value="1"/>
</dbReference>
<proteinExistence type="inferred from homology"/>
<evidence type="ECO:0000256" key="7">
    <source>
        <dbReference type="ARBA" id="ARBA00022695"/>
    </source>
</evidence>
<dbReference type="PANTHER" id="PTHR22749">
    <property type="entry name" value="RIBOFLAVIN KINASE/FMN ADENYLYLTRANSFERASE"/>
    <property type="match status" value="1"/>
</dbReference>
<dbReference type="RefSeq" id="WP_338685983.1">
    <property type="nucleotide sequence ID" value="NZ_AP024702.1"/>
</dbReference>
<dbReference type="InterPro" id="IPR015864">
    <property type="entry name" value="FAD_synthase"/>
</dbReference>
<keyword evidence="10 15" id="KW-0274">FAD</keyword>
<feature type="domain" description="Riboflavin kinase" evidence="16">
    <location>
        <begin position="182"/>
        <end position="305"/>
    </location>
</feature>
<dbReference type="Pfam" id="PF06574">
    <property type="entry name" value="FAD_syn"/>
    <property type="match status" value="1"/>
</dbReference>
<dbReference type="InterPro" id="IPR015865">
    <property type="entry name" value="Riboflavin_kinase_bac/euk"/>
</dbReference>
<evidence type="ECO:0000259" key="16">
    <source>
        <dbReference type="SMART" id="SM00904"/>
    </source>
</evidence>
<dbReference type="Pfam" id="PF01687">
    <property type="entry name" value="Flavokinase"/>
    <property type="match status" value="1"/>
</dbReference>
<dbReference type="EC" id="2.7.1.26" evidence="15"/>
<keyword evidence="5 15" id="KW-0288">FMN</keyword>
<dbReference type="InterPro" id="IPR002606">
    <property type="entry name" value="Riboflavin_kinase_bac"/>
</dbReference>
<name>A0ABM7RNF1_9BACT</name>
<evidence type="ECO:0000313" key="18">
    <source>
        <dbReference type="Proteomes" id="UP001374893"/>
    </source>
</evidence>
<evidence type="ECO:0000256" key="14">
    <source>
        <dbReference type="ARBA" id="ARBA00049494"/>
    </source>
</evidence>
<keyword evidence="9 15" id="KW-0418">Kinase</keyword>
<reference evidence="17 18" key="1">
    <citation type="submission" date="2021-06" db="EMBL/GenBank/DDBJ databases">
        <title>Complete genome of Haloferula helveola possessing various polysaccharide degrading enzymes.</title>
        <authorList>
            <person name="Takami H."/>
            <person name="Huang C."/>
            <person name="Hamasaki K."/>
        </authorList>
    </citation>
    <scope>NUCLEOTIDE SEQUENCE [LARGE SCALE GENOMIC DNA]</scope>
    <source>
        <strain evidence="17 18">CN-1</strain>
    </source>
</reference>
<dbReference type="Proteomes" id="UP001374893">
    <property type="component" value="Chromosome"/>
</dbReference>
<evidence type="ECO:0000256" key="6">
    <source>
        <dbReference type="ARBA" id="ARBA00022679"/>
    </source>
</evidence>
<accession>A0ABM7RNF1</accession>
<dbReference type="InterPro" id="IPR023465">
    <property type="entry name" value="Riboflavin_kinase_dom_sf"/>
</dbReference>